<dbReference type="InterPro" id="IPR046791">
    <property type="entry name" value="Polycystin_dom"/>
</dbReference>
<keyword evidence="4" id="KW-0732">Signal</keyword>
<dbReference type="Pfam" id="PF01477">
    <property type="entry name" value="PLAT"/>
    <property type="match status" value="1"/>
</dbReference>
<dbReference type="Proteomes" id="UP000749559">
    <property type="component" value="Unassembled WGS sequence"/>
</dbReference>
<feature type="region of interest" description="Disordered" evidence="9">
    <location>
        <begin position="1244"/>
        <end position="1304"/>
    </location>
</feature>
<feature type="transmembrane region" description="Helical" evidence="10">
    <location>
        <begin position="454"/>
        <end position="478"/>
    </location>
</feature>
<keyword evidence="5 10" id="KW-1133">Transmembrane helix</keyword>
<sequence>MAYIKTETCEKQDMQISMSDGKDNQVFKIAIKCGEYPKNPKDSNCDVITFKPAESDVIIVPYECVADCVCDGDITIGALIRTKKGGRGKRQADNSNTTVEDDDYSDYIDWNTISEAELEDMGIDPDDAGDMPDTDVASVGCKVFNGTDWVSDGCRISPLSTANNTKCDCDLAETPAFTFATSFMVMPNTIDFNAVFANYDFGRNAAVFATLLALLAIYIPIVIWARRNDNKDILRWGVTLLKDNDPDEHYFYIINVYTGMRRGAGTKSKISFILAGQDEDTGVRQLDDGLRTEFGRGTVLRFLCSTPESLGQLKYIRMWHDNSGGGENSSWYLARVLVQDIQTDDTFVFVCGKWLGVEMGDGEIERLIPAAESDTLRTFNHLFDDNARKRVTEDHLWFSILMRPQRSNFTRVQRVSCCLSLLFLTMIANCMFFGQENAVDNPMVISVGPLSFGIHTIWISFISILVVMPVSLVCVELFKRARPRKTQIGTGVNPTDSGDEKPIGCCNKLLHNVPIRGRVYMPIDQEEKTLPYWVAYIGWTLVVLSVVASGFFILLYTQQWGEEKSSQWLSTFMLSFFQSLLVMDPVKVAVIAAALSIIFRKPRLIGDTIEMNTLKEDEEYIQQNTSERNAATRAKYYKPMSKRKIREFRKERHREIALQGLTREIVLYVIFMWIIYSISQSNRDDMSYRITEVLSKSILDDLTTSMKPEGFYETNTRKKFMEWMDEELLPVMFADVDYKGDKLTWKDQLYMEDLANFRVGPMRLRQLRQKEDLSEPNTLEPNVVVNTTDGTPTCERAKYGWYEFGNEEDRDFCLGWKSQPCPPAEAPYSWSSPAWNYTSAFDVWGIPILGLVDTYSGGGYIATLDTTYPIARLTLNEMWKNFWIDRQTRVVFIEFTVYNANINIFTVVTLMAEFPASGGIIPYATLHSFRLYMHEGAQGLYNLACEIIFIIFLGYLIYQQFNVCRRVGRKGYFSAGWHVFDFLTIIGSLIAIVMYFMRYAMTRETMNKFAEDPKAFVDFNHIAQWDQILGWTVAFLVFFFTCKFLRILRFNKRMGWLSAVLSAASKDLANFSFIFFVMLFGFTTFAYVVFGQHVKGFSTMGRSVGSLLAHILGDIQYEDIVTVNVGLAQFFFLFFTGLFTMVLIHMFICIVNIAIYTVKKNTKMVPNEYEVIDYILESFGEWANIKWLMPKRPKKKRDGYDPDSVEALKERRTKVLCELMVQQWVDILHKVDFETKQYVMKVDELANRSPKDPTSPTTSTEENGSKQEDNNRGKESNDVKKDDNISLISESVSREGTGLAEVET</sequence>
<dbReference type="SUPFAM" id="SSF49723">
    <property type="entry name" value="Lipase/lipooxygenase domain (PLAT/LH2 domain)"/>
    <property type="match status" value="1"/>
</dbReference>
<feature type="transmembrane region" description="Helical" evidence="10">
    <location>
        <begin position="1028"/>
        <end position="1048"/>
    </location>
</feature>
<feature type="domain" description="PLAT" evidence="11">
    <location>
        <begin position="250"/>
        <end position="369"/>
    </location>
</feature>
<feature type="transmembrane region" description="Helical" evidence="10">
    <location>
        <begin position="939"/>
        <end position="958"/>
    </location>
</feature>
<protein>
    <recommendedName>
        <fullName evidence="11">PLAT domain-containing protein</fullName>
    </recommendedName>
</protein>
<dbReference type="EMBL" id="CAIIXF020000001">
    <property type="protein sequence ID" value="CAH1773828.1"/>
    <property type="molecule type" value="Genomic_DNA"/>
</dbReference>
<keyword evidence="13" id="KW-1185">Reference proteome</keyword>
<gene>
    <name evidence="12" type="ORF">OFUS_LOCUS1368</name>
</gene>
<evidence type="ECO:0000256" key="1">
    <source>
        <dbReference type="ARBA" id="ARBA00004141"/>
    </source>
</evidence>
<dbReference type="InterPro" id="IPR051223">
    <property type="entry name" value="Polycystin"/>
</dbReference>
<feature type="transmembrane region" description="Helical" evidence="10">
    <location>
        <begin position="412"/>
        <end position="434"/>
    </location>
</feature>
<evidence type="ECO:0000256" key="10">
    <source>
        <dbReference type="SAM" id="Phobius"/>
    </source>
</evidence>
<keyword evidence="7" id="KW-0325">Glycoprotein</keyword>
<organism evidence="12 13">
    <name type="scientific">Owenia fusiformis</name>
    <name type="common">Polychaete worm</name>
    <dbReference type="NCBI Taxonomy" id="6347"/>
    <lineage>
        <taxon>Eukaryota</taxon>
        <taxon>Metazoa</taxon>
        <taxon>Spiralia</taxon>
        <taxon>Lophotrochozoa</taxon>
        <taxon>Annelida</taxon>
        <taxon>Polychaeta</taxon>
        <taxon>Sedentaria</taxon>
        <taxon>Canalipalpata</taxon>
        <taxon>Sabellida</taxon>
        <taxon>Oweniida</taxon>
        <taxon>Oweniidae</taxon>
        <taxon>Owenia</taxon>
    </lineage>
</organism>
<comment type="subcellular location">
    <subcellularLocation>
        <location evidence="1">Membrane</location>
        <topology evidence="1">Multi-pass membrane protein</topology>
    </subcellularLocation>
</comment>
<keyword evidence="3 10" id="KW-0812">Transmembrane</keyword>
<dbReference type="PANTHER" id="PTHR10877">
    <property type="entry name" value="POLYCYSTIN FAMILY MEMBER"/>
    <property type="match status" value="1"/>
</dbReference>
<feature type="transmembrane region" description="Helical" evidence="10">
    <location>
        <begin position="979"/>
        <end position="997"/>
    </location>
</feature>
<feature type="transmembrane region" description="Helical" evidence="10">
    <location>
        <begin position="530"/>
        <end position="556"/>
    </location>
</feature>
<evidence type="ECO:0000259" key="11">
    <source>
        <dbReference type="PROSITE" id="PS50095"/>
    </source>
</evidence>
<comment type="similarity">
    <text evidence="2">Belongs to the polycystin family.</text>
</comment>
<dbReference type="InterPro" id="IPR013122">
    <property type="entry name" value="PKD1_2_channel"/>
</dbReference>
<evidence type="ECO:0000256" key="8">
    <source>
        <dbReference type="PROSITE-ProRule" id="PRU00152"/>
    </source>
</evidence>
<dbReference type="PANTHER" id="PTHR10877:SF194">
    <property type="entry name" value="LOCATION OF VULVA DEFECTIVE 1"/>
    <property type="match status" value="1"/>
</dbReference>
<evidence type="ECO:0000256" key="3">
    <source>
        <dbReference type="ARBA" id="ARBA00022692"/>
    </source>
</evidence>
<evidence type="ECO:0000256" key="5">
    <source>
        <dbReference type="ARBA" id="ARBA00022989"/>
    </source>
</evidence>
<dbReference type="InterPro" id="IPR003915">
    <property type="entry name" value="PKD_2"/>
</dbReference>
<evidence type="ECO:0000313" key="13">
    <source>
        <dbReference type="Proteomes" id="UP000749559"/>
    </source>
</evidence>
<dbReference type="InterPro" id="IPR001024">
    <property type="entry name" value="PLAT/LH2_dom"/>
</dbReference>
<feature type="compositionally biased region" description="Basic and acidic residues" evidence="9">
    <location>
        <begin position="1263"/>
        <end position="1284"/>
    </location>
</feature>
<dbReference type="PRINTS" id="PR01433">
    <property type="entry name" value="POLYCYSTIN2"/>
</dbReference>
<evidence type="ECO:0000256" key="4">
    <source>
        <dbReference type="ARBA" id="ARBA00022729"/>
    </source>
</evidence>
<evidence type="ECO:0000313" key="12">
    <source>
        <dbReference type="EMBL" id="CAH1773828.1"/>
    </source>
</evidence>
<dbReference type="OrthoDB" id="444119at2759"/>
<feature type="transmembrane region" description="Helical" evidence="10">
    <location>
        <begin position="576"/>
        <end position="599"/>
    </location>
</feature>
<dbReference type="InterPro" id="IPR036392">
    <property type="entry name" value="PLAT/LH2_dom_sf"/>
</dbReference>
<dbReference type="GO" id="GO:0005262">
    <property type="term" value="F:calcium channel activity"/>
    <property type="evidence" value="ECO:0007669"/>
    <property type="project" value="TreeGrafter"/>
</dbReference>
<feature type="transmembrane region" description="Helical" evidence="10">
    <location>
        <begin position="205"/>
        <end position="225"/>
    </location>
</feature>
<dbReference type="GO" id="GO:0005509">
    <property type="term" value="F:calcium ion binding"/>
    <property type="evidence" value="ECO:0007669"/>
    <property type="project" value="InterPro"/>
</dbReference>
<evidence type="ECO:0000256" key="7">
    <source>
        <dbReference type="ARBA" id="ARBA00023180"/>
    </source>
</evidence>
<feature type="transmembrane region" description="Helical" evidence="10">
    <location>
        <begin position="1068"/>
        <end position="1090"/>
    </location>
</feature>
<dbReference type="GO" id="GO:0050982">
    <property type="term" value="P:detection of mechanical stimulus"/>
    <property type="evidence" value="ECO:0007669"/>
    <property type="project" value="TreeGrafter"/>
</dbReference>
<evidence type="ECO:0000256" key="6">
    <source>
        <dbReference type="ARBA" id="ARBA00023136"/>
    </source>
</evidence>
<keyword evidence="6 10" id="KW-0472">Membrane</keyword>
<name>A0A8S4N077_OWEFU</name>
<comment type="caution">
    <text evidence="8">Lacks conserved residue(s) required for the propagation of feature annotation.</text>
</comment>
<dbReference type="GO" id="GO:0016020">
    <property type="term" value="C:membrane"/>
    <property type="evidence" value="ECO:0007669"/>
    <property type="project" value="UniProtKB-SubCell"/>
</dbReference>
<dbReference type="Pfam" id="PF08016">
    <property type="entry name" value="PKD_channel"/>
    <property type="match status" value="1"/>
</dbReference>
<reference evidence="12" key="1">
    <citation type="submission" date="2022-03" db="EMBL/GenBank/DDBJ databases">
        <authorList>
            <person name="Martin C."/>
        </authorList>
    </citation>
    <scope>NUCLEOTIDE SEQUENCE</scope>
</reference>
<accession>A0A8S4N077</accession>
<dbReference type="Gene3D" id="2.40.180.10">
    <property type="entry name" value="Catalase core domain"/>
    <property type="match status" value="1"/>
</dbReference>
<proteinExistence type="inferred from homology"/>
<dbReference type="SMART" id="SM00308">
    <property type="entry name" value="LH2"/>
    <property type="match status" value="1"/>
</dbReference>
<comment type="caution">
    <text evidence="12">The sequence shown here is derived from an EMBL/GenBank/DDBJ whole genome shotgun (WGS) entry which is preliminary data.</text>
</comment>
<dbReference type="PROSITE" id="PS50095">
    <property type="entry name" value="PLAT"/>
    <property type="match status" value="1"/>
</dbReference>
<evidence type="ECO:0000256" key="9">
    <source>
        <dbReference type="SAM" id="MobiDB-lite"/>
    </source>
</evidence>
<evidence type="ECO:0000256" key="2">
    <source>
        <dbReference type="ARBA" id="ARBA00007200"/>
    </source>
</evidence>
<dbReference type="Pfam" id="PF20519">
    <property type="entry name" value="Polycystin_dom"/>
    <property type="match status" value="1"/>
</dbReference>
<feature type="transmembrane region" description="Helical" evidence="10">
    <location>
        <begin position="1130"/>
        <end position="1155"/>
    </location>
</feature>